<dbReference type="Gene3D" id="3.10.120.10">
    <property type="entry name" value="Cytochrome b5-like heme/steroid binding domain"/>
    <property type="match status" value="1"/>
</dbReference>
<evidence type="ECO:0000256" key="11">
    <source>
        <dbReference type="ARBA" id="ARBA00023136"/>
    </source>
</evidence>
<dbReference type="EMBL" id="JAWDJX010000004">
    <property type="protein sequence ID" value="KAK3057025.1"/>
    <property type="molecule type" value="Genomic_DNA"/>
</dbReference>
<evidence type="ECO:0000256" key="8">
    <source>
        <dbReference type="ARBA" id="ARBA00023002"/>
    </source>
</evidence>
<feature type="compositionally biased region" description="Low complexity" evidence="12">
    <location>
        <begin position="97"/>
        <end position="109"/>
    </location>
</feature>
<dbReference type="Proteomes" id="UP001271007">
    <property type="component" value="Unassembled WGS sequence"/>
</dbReference>
<evidence type="ECO:0000256" key="10">
    <source>
        <dbReference type="ARBA" id="ARBA00023098"/>
    </source>
</evidence>
<keyword evidence="4" id="KW-0349">Heme</keyword>
<feature type="transmembrane region" description="Helical" evidence="13">
    <location>
        <begin position="347"/>
        <end position="366"/>
    </location>
</feature>
<proteinExistence type="inferred from homology"/>
<dbReference type="GO" id="GO:0046872">
    <property type="term" value="F:metal ion binding"/>
    <property type="evidence" value="ECO:0007669"/>
    <property type="project" value="UniProtKB-KW"/>
</dbReference>
<evidence type="ECO:0000256" key="5">
    <source>
        <dbReference type="ARBA" id="ARBA00022692"/>
    </source>
</evidence>
<dbReference type="PANTHER" id="PTHR19353:SF30">
    <property type="entry name" value="DELTA 8-(E)-SPHINGOLIPID DESATURASE"/>
    <property type="match status" value="1"/>
</dbReference>
<dbReference type="CDD" id="cd03506">
    <property type="entry name" value="Delta6-FADS-like"/>
    <property type="match status" value="1"/>
</dbReference>
<dbReference type="PANTHER" id="PTHR19353">
    <property type="entry name" value="FATTY ACID DESATURASE 2"/>
    <property type="match status" value="1"/>
</dbReference>
<evidence type="ECO:0000256" key="12">
    <source>
        <dbReference type="SAM" id="MobiDB-lite"/>
    </source>
</evidence>
<evidence type="ECO:0000313" key="15">
    <source>
        <dbReference type="EMBL" id="KAK3057025.1"/>
    </source>
</evidence>
<evidence type="ECO:0000256" key="3">
    <source>
        <dbReference type="ARBA" id="ARBA00009295"/>
    </source>
</evidence>
<accession>A0AAJ0GGC6</accession>
<keyword evidence="11 13" id="KW-0472">Membrane</keyword>
<feature type="domain" description="Fatty acid desaturase" evidence="14">
    <location>
        <begin position="235"/>
        <end position="508"/>
    </location>
</feature>
<evidence type="ECO:0000256" key="4">
    <source>
        <dbReference type="ARBA" id="ARBA00022617"/>
    </source>
</evidence>
<keyword evidence="10" id="KW-0443">Lipid metabolism</keyword>
<evidence type="ECO:0000256" key="13">
    <source>
        <dbReference type="SAM" id="Phobius"/>
    </source>
</evidence>
<dbReference type="InterPro" id="IPR036400">
    <property type="entry name" value="Cyt_B5-like_heme/steroid_sf"/>
</dbReference>
<organism evidence="15 16">
    <name type="scientific">Extremus antarcticus</name>
    <dbReference type="NCBI Taxonomy" id="702011"/>
    <lineage>
        <taxon>Eukaryota</taxon>
        <taxon>Fungi</taxon>
        <taxon>Dikarya</taxon>
        <taxon>Ascomycota</taxon>
        <taxon>Pezizomycotina</taxon>
        <taxon>Dothideomycetes</taxon>
        <taxon>Dothideomycetidae</taxon>
        <taxon>Mycosphaerellales</taxon>
        <taxon>Extremaceae</taxon>
        <taxon>Extremus</taxon>
    </lineage>
</organism>
<dbReference type="SUPFAM" id="SSF55856">
    <property type="entry name" value="Cytochrome b5-like heme/steroid binding domain"/>
    <property type="match status" value="1"/>
</dbReference>
<keyword evidence="16" id="KW-1185">Reference proteome</keyword>
<dbReference type="PIRSF" id="PIRSF015921">
    <property type="entry name" value="FA_sphinglp_des"/>
    <property type="match status" value="1"/>
</dbReference>
<evidence type="ECO:0000313" key="16">
    <source>
        <dbReference type="Proteomes" id="UP001271007"/>
    </source>
</evidence>
<feature type="transmembrane region" description="Helical" evidence="13">
    <location>
        <begin position="264"/>
        <end position="286"/>
    </location>
</feature>
<dbReference type="GO" id="GO:0006629">
    <property type="term" value="P:lipid metabolic process"/>
    <property type="evidence" value="ECO:0007669"/>
    <property type="project" value="UniProtKB-KW"/>
</dbReference>
<gene>
    <name evidence="15" type="ORF">LTR09_002063</name>
</gene>
<sequence length="549" mass="62432">MSTTRIFTRREVEARIAAGDTLIISDNYILRLNAWQEVHPGGRLVVQHMVGRDASDELRIFRIGRIEGVWENFIPPIQGGHFRAASDIDDEDASTVGSGSESDIGSSASSEKRSRASSRSSVDSFPVHKEMPLKRNPKLDVKKAPQAMKGWKVEAVPGSYAEQAIQEAIAADIAIYPSLDAETQRNITLKFRALHQRILKEGYYDCHYSEYAKEMVRYTALFALFLYTLHREWYFASAVALGCFWQQIMFTGHDAGHRGITHNFVIDSLIGIFVGNFCCGLSIGWWKSSHNVHHFVTNDPVHDPDTQNTPMFTISPAFFTSIKSSYYGGFQFMWDAAGDFAVKYQKYTYYPILAIARFNLYYLSWWHLMSPRSIKRGTAAWVRPTEALAIMCYCYLFFYLLLWKTIPTWSDRMTFLFVSHLATLPLQVQITLSHWGTSTSDLGPTEAFAQRQLRTTMDVACPKWLDFIHGGLQFQAVHHLFPRMPRHNLRKAQGMVKEFCAETGIKYQILGFVDGNYHVLGKLQHIADQAKLLAACSKHMAEAGVSDFH</sequence>
<evidence type="ECO:0000256" key="6">
    <source>
        <dbReference type="ARBA" id="ARBA00022723"/>
    </source>
</evidence>
<evidence type="ECO:0000259" key="14">
    <source>
        <dbReference type="Pfam" id="PF00487"/>
    </source>
</evidence>
<dbReference type="InterPro" id="IPR012171">
    <property type="entry name" value="Fatty_acid_desaturase"/>
</dbReference>
<keyword evidence="5 13" id="KW-0812">Transmembrane</keyword>
<feature type="transmembrane region" description="Helical" evidence="13">
    <location>
        <begin position="387"/>
        <end position="406"/>
    </location>
</feature>
<dbReference type="GO" id="GO:0016020">
    <property type="term" value="C:membrane"/>
    <property type="evidence" value="ECO:0007669"/>
    <property type="project" value="UniProtKB-SubCell"/>
</dbReference>
<reference evidence="15" key="1">
    <citation type="submission" date="2023-04" db="EMBL/GenBank/DDBJ databases">
        <title>Black Yeasts Isolated from many extreme environments.</title>
        <authorList>
            <person name="Coleine C."/>
            <person name="Stajich J.E."/>
            <person name="Selbmann L."/>
        </authorList>
    </citation>
    <scope>NUCLEOTIDE SEQUENCE</scope>
    <source>
        <strain evidence="15">CCFEE 5312</strain>
    </source>
</reference>
<dbReference type="GO" id="GO:0016717">
    <property type="term" value="F:oxidoreductase activity, acting on paired donors, with oxidation of a pair of donors resulting in the reduction of molecular oxygen to two molecules of water"/>
    <property type="evidence" value="ECO:0007669"/>
    <property type="project" value="TreeGrafter"/>
</dbReference>
<evidence type="ECO:0000256" key="2">
    <source>
        <dbReference type="ARBA" id="ARBA00005189"/>
    </source>
</evidence>
<dbReference type="AlphaFoldDB" id="A0AAJ0GGC6"/>
<protein>
    <recommendedName>
        <fullName evidence="14">Fatty acid desaturase domain-containing protein</fullName>
    </recommendedName>
</protein>
<keyword evidence="9" id="KW-0408">Iron</keyword>
<evidence type="ECO:0000256" key="9">
    <source>
        <dbReference type="ARBA" id="ARBA00023004"/>
    </source>
</evidence>
<keyword evidence="7 13" id="KW-1133">Transmembrane helix</keyword>
<evidence type="ECO:0000256" key="7">
    <source>
        <dbReference type="ARBA" id="ARBA00022989"/>
    </source>
</evidence>
<comment type="pathway">
    <text evidence="2">Lipid metabolism.</text>
</comment>
<evidence type="ECO:0000256" key="1">
    <source>
        <dbReference type="ARBA" id="ARBA00004141"/>
    </source>
</evidence>
<comment type="similarity">
    <text evidence="3">Belongs to the fatty acid desaturase type 1 family.</text>
</comment>
<dbReference type="InterPro" id="IPR005804">
    <property type="entry name" value="FA_desaturase_dom"/>
</dbReference>
<comment type="subcellular location">
    <subcellularLocation>
        <location evidence="1">Membrane</location>
        <topology evidence="1">Multi-pass membrane protein</topology>
    </subcellularLocation>
</comment>
<feature type="region of interest" description="Disordered" evidence="12">
    <location>
        <begin position="90"/>
        <end position="127"/>
    </location>
</feature>
<keyword evidence="6" id="KW-0479">Metal-binding</keyword>
<comment type="caution">
    <text evidence="15">The sequence shown here is derived from an EMBL/GenBank/DDBJ whole genome shotgun (WGS) entry which is preliminary data.</text>
</comment>
<dbReference type="Pfam" id="PF00487">
    <property type="entry name" value="FA_desaturase"/>
    <property type="match status" value="1"/>
</dbReference>
<name>A0AAJ0GGC6_9PEZI</name>
<keyword evidence="8" id="KW-0560">Oxidoreductase</keyword>